<evidence type="ECO:0000256" key="1">
    <source>
        <dbReference type="SAM" id="MobiDB-lite"/>
    </source>
</evidence>
<feature type="compositionally biased region" description="Basic and acidic residues" evidence="1">
    <location>
        <begin position="35"/>
        <end position="49"/>
    </location>
</feature>
<organism evidence="2 3">
    <name type="scientific">Flavobacterium gillisiae</name>
    <dbReference type="NCBI Taxonomy" id="150146"/>
    <lineage>
        <taxon>Bacteria</taxon>
        <taxon>Pseudomonadati</taxon>
        <taxon>Bacteroidota</taxon>
        <taxon>Flavobacteriia</taxon>
        <taxon>Flavobacteriales</taxon>
        <taxon>Flavobacteriaceae</taxon>
        <taxon>Flavobacterium</taxon>
    </lineage>
</organism>
<dbReference type="OrthoDB" id="680877at2"/>
<gene>
    <name evidence="2" type="ORF">SAMN05443667_10442</name>
</gene>
<feature type="region of interest" description="Disordered" evidence="1">
    <location>
        <begin position="63"/>
        <end position="118"/>
    </location>
</feature>
<dbReference type="RefSeq" id="WP_091086876.1">
    <property type="nucleotide sequence ID" value="NZ_FNRD01000004.1"/>
</dbReference>
<feature type="compositionally biased region" description="Acidic residues" evidence="1">
    <location>
        <begin position="85"/>
        <end position="99"/>
    </location>
</feature>
<protein>
    <submittedName>
        <fullName evidence="2">Uncharacterized protein</fullName>
    </submittedName>
</protein>
<dbReference type="AlphaFoldDB" id="A0A1H4ATX1"/>
<feature type="region of interest" description="Disordered" evidence="1">
    <location>
        <begin position="1"/>
        <end position="49"/>
    </location>
</feature>
<accession>A0A1H4ATX1</accession>
<dbReference type="STRING" id="150146.SAMN05443667_10442"/>
<reference evidence="3" key="1">
    <citation type="submission" date="2016-10" db="EMBL/GenBank/DDBJ databases">
        <authorList>
            <person name="Varghese N."/>
            <person name="Submissions S."/>
        </authorList>
    </citation>
    <scope>NUCLEOTIDE SEQUENCE [LARGE SCALE GENOMIC DNA]</scope>
    <source>
        <strain evidence="3">DSM 22376</strain>
    </source>
</reference>
<dbReference type="Proteomes" id="UP000198951">
    <property type="component" value="Unassembled WGS sequence"/>
</dbReference>
<dbReference type="EMBL" id="FNRD01000004">
    <property type="protein sequence ID" value="SEA39316.1"/>
    <property type="molecule type" value="Genomic_DNA"/>
</dbReference>
<keyword evidence="3" id="KW-1185">Reference proteome</keyword>
<sequence>MENKDNKPSPKSQKTEEADKDKLPDSLNYPPSEDIYNKGHKEGDINPADITKKKIPVEINNRTEFNEKNFEEDMSGGDLDIPGSELDDAQEEIGSEDEENNHYSIGGDNHNDLEEDNG</sequence>
<name>A0A1H4ATX1_9FLAO</name>
<proteinExistence type="predicted"/>
<evidence type="ECO:0000313" key="2">
    <source>
        <dbReference type="EMBL" id="SEA39316.1"/>
    </source>
</evidence>
<evidence type="ECO:0000313" key="3">
    <source>
        <dbReference type="Proteomes" id="UP000198951"/>
    </source>
</evidence>
<feature type="compositionally biased region" description="Basic and acidic residues" evidence="1">
    <location>
        <begin position="1"/>
        <end position="24"/>
    </location>
</feature>